<evidence type="ECO:0000256" key="2">
    <source>
        <dbReference type="ARBA" id="ARBA00006555"/>
    </source>
</evidence>
<feature type="domain" description="TonB C-terminal" evidence="11">
    <location>
        <begin position="132"/>
        <end position="226"/>
    </location>
</feature>
<evidence type="ECO:0000256" key="6">
    <source>
        <dbReference type="ARBA" id="ARBA00022692"/>
    </source>
</evidence>
<name>A0A5Q0BTJ1_9GAMM</name>
<dbReference type="InParanoid" id="A0A5Q0BTJ1"/>
<evidence type="ECO:0000259" key="11">
    <source>
        <dbReference type="PROSITE" id="PS52015"/>
    </source>
</evidence>
<evidence type="ECO:0000256" key="4">
    <source>
        <dbReference type="ARBA" id="ARBA00022475"/>
    </source>
</evidence>
<dbReference type="OrthoDB" id="9803361at2"/>
<dbReference type="NCBIfam" id="TIGR01352">
    <property type="entry name" value="tonB_Cterm"/>
    <property type="match status" value="1"/>
</dbReference>
<dbReference type="GO" id="GO:0055085">
    <property type="term" value="P:transmembrane transport"/>
    <property type="evidence" value="ECO:0007669"/>
    <property type="project" value="InterPro"/>
</dbReference>
<dbReference type="InterPro" id="IPR037682">
    <property type="entry name" value="TonB_C"/>
</dbReference>
<organism evidence="12 13">
    <name type="scientific">Candidatus Methylospira mobilis</name>
    <dbReference type="NCBI Taxonomy" id="1808979"/>
    <lineage>
        <taxon>Bacteria</taxon>
        <taxon>Pseudomonadati</taxon>
        <taxon>Pseudomonadota</taxon>
        <taxon>Gammaproteobacteria</taxon>
        <taxon>Methylococcales</taxon>
        <taxon>Methylococcaceae</taxon>
        <taxon>Candidatus Methylospira</taxon>
    </lineage>
</organism>
<evidence type="ECO:0000256" key="9">
    <source>
        <dbReference type="ARBA" id="ARBA00023136"/>
    </source>
</evidence>
<sequence length="233" mass="25806">MPDVEASRSSTRSFEITVFHPVVEAVPEVKKAPVRIAKPPRRKEPVKTAVPIKEAPPPAPRNTLEKFHQANPAPEATLASPPPLHLDASLLAQQVADLGHGYTQQRIEKAREKRIVYVKNTTKDRYEAMEYERACWEKIERIGKLNYPDAARGKDLSGSLRIAVGINQDGGVYSVKILQSSGEQVLDQAAMHIVRLAAPFAPLPVVLGQQVDVLVITGVWDWRFLDNGKPTAR</sequence>
<dbReference type="AlphaFoldDB" id="A0A5Q0BTJ1"/>
<dbReference type="EMBL" id="CP044205">
    <property type="protein sequence ID" value="QFY44976.1"/>
    <property type="molecule type" value="Genomic_DNA"/>
</dbReference>
<evidence type="ECO:0000256" key="8">
    <source>
        <dbReference type="ARBA" id="ARBA00022989"/>
    </source>
</evidence>
<dbReference type="GO" id="GO:0098797">
    <property type="term" value="C:plasma membrane protein complex"/>
    <property type="evidence" value="ECO:0007669"/>
    <property type="project" value="TreeGrafter"/>
</dbReference>
<protein>
    <submittedName>
        <fullName evidence="12">TonB family protein</fullName>
    </submittedName>
</protein>
<dbReference type="PANTHER" id="PTHR33446:SF11">
    <property type="entry name" value="TONB3"/>
    <property type="match status" value="1"/>
</dbReference>
<dbReference type="Proteomes" id="UP000325755">
    <property type="component" value="Chromosome"/>
</dbReference>
<dbReference type="SUPFAM" id="SSF74653">
    <property type="entry name" value="TolA/TonB C-terminal domain"/>
    <property type="match status" value="1"/>
</dbReference>
<keyword evidence="9" id="KW-0472">Membrane</keyword>
<accession>A0A5Q0BTJ1</accession>
<evidence type="ECO:0000256" key="3">
    <source>
        <dbReference type="ARBA" id="ARBA00022448"/>
    </source>
</evidence>
<evidence type="ECO:0000256" key="5">
    <source>
        <dbReference type="ARBA" id="ARBA00022519"/>
    </source>
</evidence>
<dbReference type="GO" id="GO:0031992">
    <property type="term" value="F:energy transducer activity"/>
    <property type="evidence" value="ECO:0007669"/>
    <property type="project" value="TreeGrafter"/>
</dbReference>
<dbReference type="PANTHER" id="PTHR33446">
    <property type="entry name" value="PROTEIN TONB-RELATED"/>
    <property type="match status" value="1"/>
</dbReference>
<evidence type="ECO:0000256" key="1">
    <source>
        <dbReference type="ARBA" id="ARBA00004383"/>
    </source>
</evidence>
<evidence type="ECO:0000313" key="13">
    <source>
        <dbReference type="Proteomes" id="UP000325755"/>
    </source>
</evidence>
<keyword evidence="3" id="KW-0813">Transport</keyword>
<dbReference type="InterPro" id="IPR051045">
    <property type="entry name" value="TonB-dependent_transducer"/>
</dbReference>
<reference evidence="12 13" key="1">
    <citation type="submission" date="2019-09" db="EMBL/GenBank/DDBJ databases">
        <title>Ecophysiology of the spiral-shaped methanotroph Methylospira mobilis as revealed by the complete genome sequence.</title>
        <authorList>
            <person name="Oshkin I.Y."/>
            <person name="Dedysh S.N."/>
            <person name="Miroshnikov K."/>
            <person name="Danilova O.V."/>
            <person name="Hakobyan A."/>
            <person name="Liesack W."/>
        </authorList>
    </citation>
    <scope>NUCLEOTIDE SEQUENCE [LARGE SCALE GENOMIC DNA]</scope>
    <source>
        <strain evidence="12 13">Shm1</strain>
    </source>
</reference>
<dbReference type="InterPro" id="IPR006260">
    <property type="entry name" value="TonB/TolA_C"/>
</dbReference>
<dbReference type="KEGG" id="mmob:F6R98_06730"/>
<keyword evidence="5" id="KW-0997">Cell inner membrane</keyword>
<dbReference type="Gene3D" id="3.30.1150.10">
    <property type="match status" value="1"/>
</dbReference>
<dbReference type="GO" id="GO:0015031">
    <property type="term" value="P:protein transport"/>
    <property type="evidence" value="ECO:0007669"/>
    <property type="project" value="UniProtKB-KW"/>
</dbReference>
<evidence type="ECO:0000256" key="7">
    <source>
        <dbReference type="ARBA" id="ARBA00022927"/>
    </source>
</evidence>
<keyword evidence="8" id="KW-1133">Transmembrane helix</keyword>
<feature type="region of interest" description="Disordered" evidence="10">
    <location>
        <begin position="38"/>
        <end position="65"/>
    </location>
</feature>
<evidence type="ECO:0000313" key="12">
    <source>
        <dbReference type="EMBL" id="QFY44976.1"/>
    </source>
</evidence>
<keyword evidence="6" id="KW-0812">Transmembrane</keyword>
<dbReference type="Pfam" id="PF03544">
    <property type="entry name" value="TonB_C"/>
    <property type="match status" value="1"/>
</dbReference>
<keyword evidence="4" id="KW-1003">Cell membrane</keyword>
<proteinExistence type="inferred from homology"/>
<evidence type="ECO:0000256" key="10">
    <source>
        <dbReference type="SAM" id="MobiDB-lite"/>
    </source>
</evidence>
<keyword evidence="7" id="KW-0653">Protein transport</keyword>
<gene>
    <name evidence="12" type="ORF">F6R98_06730</name>
</gene>
<comment type="subcellular location">
    <subcellularLocation>
        <location evidence="1">Cell inner membrane</location>
        <topology evidence="1">Single-pass membrane protein</topology>
        <orientation evidence="1">Periplasmic side</orientation>
    </subcellularLocation>
</comment>
<dbReference type="PROSITE" id="PS52015">
    <property type="entry name" value="TONB_CTD"/>
    <property type="match status" value="1"/>
</dbReference>
<keyword evidence="13" id="KW-1185">Reference proteome</keyword>
<comment type="similarity">
    <text evidence="2">Belongs to the TonB family.</text>
</comment>